<gene>
    <name evidence="1" type="ORF">ARMGADRAFT_1038858</name>
</gene>
<accession>A0A2H3CG60</accession>
<reference evidence="2" key="1">
    <citation type="journal article" date="2017" name="Nat. Ecol. Evol.">
        <title>Genome expansion and lineage-specific genetic innovations in the forest pathogenic fungi Armillaria.</title>
        <authorList>
            <person name="Sipos G."/>
            <person name="Prasanna A.N."/>
            <person name="Walter M.C."/>
            <person name="O'Connor E."/>
            <person name="Balint B."/>
            <person name="Krizsan K."/>
            <person name="Kiss B."/>
            <person name="Hess J."/>
            <person name="Varga T."/>
            <person name="Slot J."/>
            <person name="Riley R."/>
            <person name="Boka B."/>
            <person name="Rigling D."/>
            <person name="Barry K."/>
            <person name="Lee J."/>
            <person name="Mihaltcheva S."/>
            <person name="LaButti K."/>
            <person name="Lipzen A."/>
            <person name="Waldron R."/>
            <person name="Moloney N.M."/>
            <person name="Sperisen C."/>
            <person name="Kredics L."/>
            <person name="Vagvoelgyi C."/>
            <person name="Patrignani A."/>
            <person name="Fitzpatrick D."/>
            <person name="Nagy I."/>
            <person name="Doyle S."/>
            <person name="Anderson J.B."/>
            <person name="Grigoriev I.V."/>
            <person name="Gueldener U."/>
            <person name="Muensterkoetter M."/>
            <person name="Nagy L.G."/>
        </authorList>
    </citation>
    <scope>NUCLEOTIDE SEQUENCE [LARGE SCALE GENOMIC DNA]</scope>
    <source>
        <strain evidence="2">Ar21-2</strain>
    </source>
</reference>
<evidence type="ECO:0000313" key="2">
    <source>
        <dbReference type="Proteomes" id="UP000217790"/>
    </source>
</evidence>
<proteinExistence type="predicted"/>
<evidence type="ECO:0000313" key="1">
    <source>
        <dbReference type="EMBL" id="PBK82079.1"/>
    </source>
</evidence>
<dbReference type="AlphaFoldDB" id="A0A2H3CG60"/>
<dbReference type="InParanoid" id="A0A2H3CG60"/>
<dbReference type="EMBL" id="KZ293721">
    <property type="protein sequence ID" value="PBK82079.1"/>
    <property type="molecule type" value="Genomic_DNA"/>
</dbReference>
<protein>
    <submittedName>
        <fullName evidence="1">Uncharacterized protein</fullName>
    </submittedName>
</protein>
<dbReference type="Proteomes" id="UP000217790">
    <property type="component" value="Unassembled WGS sequence"/>
</dbReference>
<name>A0A2H3CG60_ARMGA</name>
<organism evidence="1 2">
    <name type="scientific">Armillaria gallica</name>
    <name type="common">Bulbous honey fungus</name>
    <name type="synonym">Armillaria bulbosa</name>
    <dbReference type="NCBI Taxonomy" id="47427"/>
    <lineage>
        <taxon>Eukaryota</taxon>
        <taxon>Fungi</taxon>
        <taxon>Dikarya</taxon>
        <taxon>Basidiomycota</taxon>
        <taxon>Agaricomycotina</taxon>
        <taxon>Agaricomycetes</taxon>
        <taxon>Agaricomycetidae</taxon>
        <taxon>Agaricales</taxon>
        <taxon>Marasmiineae</taxon>
        <taxon>Physalacriaceae</taxon>
        <taxon>Armillaria</taxon>
    </lineage>
</organism>
<keyword evidence="2" id="KW-1185">Reference proteome</keyword>
<sequence length="198" mass="22233">MPGLDEKSAPRFESSTDPEELKRFFSRLEELFDKSAVTTDAEKKKYAVVYTDIKTEKQWKVLKHYMKGTFEEFKKDILSSYDGALAGDCDAMQEMKQLLQLERLNPPAGKTSRDPANPYTLEEVMANGLDVLQGVFSSMDRKRDEACGLDTAAFSTRELHGVCASNRSNASVDEAAVKQKDVRGILASMKDIFEQQAQ</sequence>